<evidence type="ECO:0000259" key="1">
    <source>
        <dbReference type="PROSITE" id="PS50887"/>
    </source>
</evidence>
<dbReference type="InterPro" id="IPR052155">
    <property type="entry name" value="Biofilm_reg_signaling"/>
</dbReference>
<reference evidence="2 3" key="1">
    <citation type="journal article" date="2018" name="Environ. Microbiol.">
        <title>Genomes of ubiquitous marine and hypersaline Hydrogenovibrio, Thiomicrorhabdus and Thiomicrospira spp. encode a diversity of mechanisms to sustain chemolithoautotrophy in heterogeneous environments.</title>
        <authorList>
            <person name="Scott K.M."/>
            <person name="Williams J."/>
            <person name="Porter C.M.B."/>
            <person name="Russel S."/>
            <person name="Harmer T.L."/>
            <person name="Paul J.H."/>
            <person name="Antonen K.M."/>
            <person name="Bridges M.K."/>
            <person name="Camper G.J."/>
            <person name="Campla C.K."/>
            <person name="Casella L.G."/>
            <person name="Chase E."/>
            <person name="Conrad J.W."/>
            <person name="Cruz M.C."/>
            <person name="Dunlap D.S."/>
            <person name="Duran L."/>
            <person name="Fahsbender E.M."/>
            <person name="Goldsmith D.B."/>
            <person name="Keeley R.F."/>
            <person name="Kondoff M.R."/>
            <person name="Kussy B.I."/>
            <person name="Lane M.K."/>
            <person name="Lawler S."/>
            <person name="Leigh B.A."/>
            <person name="Lewis C."/>
            <person name="Lostal L.M."/>
            <person name="Marking D."/>
            <person name="Mancera P.A."/>
            <person name="McClenthan E.C."/>
            <person name="McIntyre E.A."/>
            <person name="Mine J.A."/>
            <person name="Modi S."/>
            <person name="Moore B.D."/>
            <person name="Morgan W.A."/>
            <person name="Nelson K.M."/>
            <person name="Nguyen K.N."/>
            <person name="Ogburn N."/>
            <person name="Parrino D.G."/>
            <person name="Pedapudi A.D."/>
            <person name="Pelham R.P."/>
            <person name="Preece A.M."/>
            <person name="Rampersad E.A."/>
            <person name="Richardson J.C."/>
            <person name="Rodgers C.M."/>
            <person name="Schaffer B.L."/>
            <person name="Sheridan N.E."/>
            <person name="Solone M.R."/>
            <person name="Staley Z.R."/>
            <person name="Tabuchi M."/>
            <person name="Waide R.J."/>
            <person name="Wanjugi P.W."/>
            <person name="Young S."/>
            <person name="Clum A."/>
            <person name="Daum C."/>
            <person name="Huntemann M."/>
            <person name="Ivanova N."/>
            <person name="Kyrpides N."/>
            <person name="Mikhailova N."/>
            <person name="Palaniappan K."/>
            <person name="Pillay M."/>
            <person name="Reddy T.B.K."/>
            <person name="Shapiro N."/>
            <person name="Stamatis D."/>
            <person name="Varghese N."/>
            <person name="Woyke T."/>
            <person name="Boden R."/>
            <person name="Freyermuth S.K."/>
            <person name="Kerfeld C.A."/>
        </authorList>
    </citation>
    <scope>NUCLEOTIDE SEQUENCE [LARGE SCALE GENOMIC DNA]</scope>
    <source>
        <strain evidence="2 3">JR-2</strain>
    </source>
</reference>
<dbReference type="AlphaFoldDB" id="A0A410H3R1"/>
<keyword evidence="3" id="KW-1185">Reference proteome</keyword>
<dbReference type="InterPro" id="IPR035965">
    <property type="entry name" value="PAS-like_dom_sf"/>
</dbReference>
<dbReference type="NCBIfam" id="TIGR00254">
    <property type="entry name" value="GGDEF"/>
    <property type="match status" value="1"/>
</dbReference>
<dbReference type="EMBL" id="CP035033">
    <property type="protein sequence ID" value="QAB15541.1"/>
    <property type="molecule type" value="Genomic_DNA"/>
</dbReference>
<dbReference type="InterPro" id="IPR029787">
    <property type="entry name" value="Nucleotide_cyclase"/>
</dbReference>
<accession>A0A410H3R1</accession>
<dbReference type="SMART" id="SM00267">
    <property type="entry name" value="GGDEF"/>
    <property type="match status" value="1"/>
</dbReference>
<protein>
    <submittedName>
        <fullName evidence="2">Sensor domain-containing diguanylate cyclase</fullName>
    </submittedName>
</protein>
<dbReference type="InterPro" id="IPR043128">
    <property type="entry name" value="Rev_trsase/Diguanyl_cyclase"/>
</dbReference>
<dbReference type="CDD" id="cd01949">
    <property type="entry name" value="GGDEF"/>
    <property type="match status" value="1"/>
</dbReference>
<proteinExistence type="predicted"/>
<dbReference type="PANTHER" id="PTHR44757:SF2">
    <property type="entry name" value="BIOFILM ARCHITECTURE MAINTENANCE PROTEIN MBAA"/>
    <property type="match status" value="1"/>
</dbReference>
<name>A0A410H3R1_9GAMM</name>
<dbReference type="SUPFAM" id="SSF55785">
    <property type="entry name" value="PYP-like sensor domain (PAS domain)"/>
    <property type="match status" value="1"/>
</dbReference>
<gene>
    <name evidence="2" type="ORF">EPV75_07615</name>
</gene>
<dbReference type="Pfam" id="PF00990">
    <property type="entry name" value="GGDEF"/>
    <property type="match status" value="1"/>
</dbReference>
<dbReference type="Gene3D" id="3.30.70.270">
    <property type="match status" value="1"/>
</dbReference>
<dbReference type="InterPro" id="IPR013656">
    <property type="entry name" value="PAS_4"/>
</dbReference>
<feature type="domain" description="GGDEF" evidence="1">
    <location>
        <begin position="174"/>
        <end position="305"/>
    </location>
</feature>
<dbReference type="Gene3D" id="3.30.450.20">
    <property type="entry name" value="PAS domain"/>
    <property type="match status" value="1"/>
</dbReference>
<evidence type="ECO:0000313" key="3">
    <source>
        <dbReference type="Proteomes" id="UP000285478"/>
    </source>
</evidence>
<evidence type="ECO:0000313" key="2">
    <source>
        <dbReference type="EMBL" id="QAB15541.1"/>
    </source>
</evidence>
<dbReference type="Proteomes" id="UP000285478">
    <property type="component" value="Chromosome"/>
</dbReference>
<sequence length="305" mass="34503">MAEQFEKMHSHIEAIANAMPDPIFVMGQDGTYLDVIGGQERTLYADGHSLIGKKYADVLPEKMAERFLKVVNKAIRSGYLQEIEYQLADTEVQGIEPLSTTEGQWYEARVYPLEDDTYEQPAAIWLAINITHRKHMEEQIERLSSNDPLTDLYNRDYFLGIVDEELNKARLNKRPLSLAKINLDCFKRITDAFGHEMGDKAILTAAHAIRNVVGDLGYIGRLSCDQFMIVLPEVKAVDAFRITKLAQETISAQTIPLDENESTCLTSHAGVTELREPTEDSQVLFKRVNKAIKSLEGTREKTKIL</sequence>
<dbReference type="PANTHER" id="PTHR44757">
    <property type="entry name" value="DIGUANYLATE CYCLASE DGCP"/>
    <property type="match status" value="1"/>
</dbReference>
<dbReference type="SUPFAM" id="SSF55073">
    <property type="entry name" value="Nucleotide cyclase"/>
    <property type="match status" value="1"/>
</dbReference>
<dbReference type="PROSITE" id="PS50887">
    <property type="entry name" value="GGDEF"/>
    <property type="match status" value="1"/>
</dbReference>
<dbReference type="KEGG" id="htr:EPV75_07615"/>
<organism evidence="2 3">
    <name type="scientific">Hydrogenovibrio thermophilus</name>
    <dbReference type="NCBI Taxonomy" id="265883"/>
    <lineage>
        <taxon>Bacteria</taxon>
        <taxon>Pseudomonadati</taxon>
        <taxon>Pseudomonadota</taxon>
        <taxon>Gammaproteobacteria</taxon>
        <taxon>Thiotrichales</taxon>
        <taxon>Piscirickettsiaceae</taxon>
        <taxon>Hydrogenovibrio</taxon>
    </lineage>
</organism>
<dbReference type="Pfam" id="PF08448">
    <property type="entry name" value="PAS_4"/>
    <property type="match status" value="1"/>
</dbReference>
<dbReference type="RefSeq" id="WP_029938296.1">
    <property type="nucleotide sequence ID" value="NZ_CP035033.1"/>
</dbReference>
<dbReference type="InterPro" id="IPR000160">
    <property type="entry name" value="GGDEF_dom"/>
</dbReference>